<dbReference type="InterPro" id="IPR050768">
    <property type="entry name" value="UPF0353/GerABKA_families"/>
</dbReference>
<organism evidence="7 8">
    <name type="scientific">Bdellovibrio bacteriovorus</name>
    <dbReference type="NCBI Taxonomy" id="959"/>
    <lineage>
        <taxon>Bacteria</taxon>
        <taxon>Pseudomonadati</taxon>
        <taxon>Bdellovibrionota</taxon>
        <taxon>Bdellovibrionia</taxon>
        <taxon>Bdellovibrionales</taxon>
        <taxon>Pseudobdellovibrionaceae</taxon>
        <taxon>Bdellovibrio</taxon>
    </lineage>
</organism>
<name>A0A150WG16_BDEBC</name>
<dbReference type="SMART" id="SM00327">
    <property type="entry name" value="VWA"/>
    <property type="match status" value="1"/>
</dbReference>
<evidence type="ECO:0000259" key="6">
    <source>
        <dbReference type="PROSITE" id="PS50234"/>
    </source>
</evidence>
<comment type="caution">
    <text evidence="7">The sequence shown here is derived from an EMBL/GenBank/DDBJ whole genome shotgun (WGS) entry which is preliminary data.</text>
</comment>
<dbReference type="Gene3D" id="3.40.50.410">
    <property type="entry name" value="von Willebrand factor, type A domain"/>
    <property type="match status" value="1"/>
</dbReference>
<evidence type="ECO:0000256" key="3">
    <source>
        <dbReference type="ARBA" id="ARBA00022989"/>
    </source>
</evidence>
<dbReference type="RefSeq" id="WP_063243964.1">
    <property type="nucleotide sequence ID" value="NZ_LUKF01000016.1"/>
</dbReference>
<dbReference type="PROSITE" id="PS50234">
    <property type="entry name" value="VWFA"/>
    <property type="match status" value="1"/>
</dbReference>
<feature type="transmembrane region" description="Helical" evidence="5">
    <location>
        <begin position="52"/>
        <end position="72"/>
    </location>
</feature>
<feature type="transmembrane region" description="Helical" evidence="5">
    <location>
        <begin position="6"/>
        <end position="24"/>
    </location>
</feature>
<evidence type="ECO:0000256" key="4">
    <source>
        <dbReference type="ARBA" id="ARBA00023136"/>
    </source>
</evidence>
<sequence>MTFHSIAAFWLILPLVLILAWVLWKKRTKTPTLQFGSVELLKSVSPSLRSRLMNVPMLLKGVALIFAIIALARPQTTNTKIRKNVEGIDIVICLDVSDSMLIEDMKPLNRLEAAKETIKKFIEARTSDRIGLVVFAGESFTLVPPTLDYQLILQRVGEITSASSAKIKDGTALGVSMANAAGRLKDSQAKSRVMIFMTDGENNSGTIDPETGLEIAKGYGIKVYSIGIGKDGPTRIPVYTRDIFGQKIKTYQPFESAVNDDLLGRMASETGGKYYRATNEGALQKVFNDIDNLEKTKIDVNKFTSYTEEFPPYLVIALITYLVAILLGRSWLRRVP</sequence>
<dbReference type="EMBL" id="LUKF01000016">
    <property type="protein sequence ID" value="KYG61815.1"/>
    <property type="molecule type" value="Genomic_DNA"/>
</dbReference>
<evidence type="ECO:0000256" key="2">
    <source>
        <dbReference type="ARBA" id="ARBA00022692"/>
    </source>
</evidence>
<dbReference type="PANTHER" id="PTHR22550:SF5">
    <property type="entry name" value="LEUCINE ZIPPER PROTEIN 4"/>
    <property type="match status" value="1"/>
</dbReference>
<keyword evidence="2 5" id="KW-0812">Transmembrane</keyword>
<dbReference type="Proteomes" id="UP000075391">
    <property type="component" value="Unassembled WGS sequence"/>
</dbReference>
<evidence type="ECO:0000313" key="7">
    <source>
        <dbReference type="EMBL" id="KYG61815.1"/>
    </source>
</evidence>
<feature type="domain" description="VWFA" evidence="6">
    <location>
        <begin position="89"/>
        <end position="290"/>
    </location>
</feature>
<dbReference type="Pfam" id="PF00092">
    <property type="entry name" value="VWA"/>
    <property type="match status" value="1"/>
</dbReference>
<dbReference type="InterPro" id="IPR024163">
    <property type="entry name" value="Aerotolerance_reg_N"/>
</dbReference>
<dbReference type="InterPro" id="IPR002035">
    <property type="entry name" value="VWF_A"/>
</dbReference>
<dbReference type="OrthoDB" id="6206554at2"/>
<keyword evidence="3 5" id="KW-1133">Transmembrane helix</keyword>
<accession>A0A150WG16</accession>
<evidence type="ECO:0000313" key="8">
    <source>
        <dbReference type="Proteomes" id="UP000075391"/>
    </source>
</evidence>
<dbReference type="Pfam" id="PF07584">
    <property type="entry name" value="BatA"/>
    <property type="match status" value="1"/>
</dbReference>
<reference evidence="7 8" key="1">
    <citation type="submission" date="2016-03" db="EMBL/GenBank/DDBJ databases">
        <authorList>
            <person name="Ploux O."/>
        </authorList>
    </citation>
    <scope>NUCLEOTIDE SEQUENCE [LARGE SCALE GENOMIC DNA]</scope>
    <source>
        <strain evidence="7 8">BER2</strain>
    </source>
</reference>
<dbReference type="AlphaFoldDB" id="A0A150WG16"/>
<gene>
    <name evidence="7" type="ORF">AZI85_06230</name>
</gene>
<evidence type="ECO:0000256" key="5">
    <source>
        <dbReference type="SAM" id="Phobius"/>
    </source>
</evidence>
<evidence type="ECO:0000256" key="1">
    <source>
        <dbReference type="ARBA" id="ARBA00022475"/>
    </source>
</evidence>
<dbReference type="PANTHER" id="PTHR22550">
    <property type="entry name" value="SPORE GERMINATION PROTEIN"/>
    <property type="match status" value="1"/>
</dbReference>
<keyword evidence="4 5" id="KW-0472">Membrane</keyword>
<dbReference type="InterPro" id="IPR036465">
    <property type="entry name" value="vWFA_dom_sf"/>
</dbReference>
<proteinExistence type="predicted"/>
<feature type="transmembrane region" description="Helical" evidence="5">
    <location>
        <begin position="310"/>
        <end position="332"/>
    </location>
</feature>
<keyword evidence="1" id="KW-1003">Cell membrane</keyword>
<protein>
    <recommendedName>
        <fullName evidence="6">VWFA domain-containing protein</fullName>
    </recommendedName>
</protein>
<dbReference type="SUPFAM" id="SSF53300">
    <property type="entry name" value="vWA-like"/>
    <property type="match status" value="1"/>
</dbReference>